<feature type="compositionally biased region" description="Basic and acidic residues" evidence="1">
    <location>
        <begin position="21"/>
        <end position="33"/>
    </location>
</feature>
<gene>
    <name evidence="2" type="ORF">B0T11DRAFT_336437</name>
</gene>
<dbReference type="EMBL" id="JAGPXD010000002">
    <property type="protein sequence ID" value="KAH7366995.1"/>
    <property type="molecule type" value="Genomic_DNA"/>
</dbReference>
<keyword evidence="3" id="KW-1185">Reference proteome</keyword>
<feature type="compositionally biased region" description="Acidic residues" evidence="1">
    <location>
        <begin position="532"/>
        <end position="551"/>
    </location>
</feature>
<protein>
    <recommendedName>
        <fullName evidence="4">F-box domain-containing protein</fullName>
    </recommendedName>
</protein>
<reference evidence="2" key="1">
    <citation type="journal article" date="2021" name="Nat. Commun.">
        <title>Genetic determinants of endophytism in the Arabidopsis root mycobiome.</title>
        <authorList>
            <person name="Mesny F."/>
            <person name="Miyauchi S."/>
            <person name="Thiergart T."/>
            <person name="Pickel B."/>
            <person name="Atanasova L."/>
            <person name="Karlsson M."/>
            <person name="Huettel B."/>
            <person name="Barry K.W."/>
            <person name="Haridas S."/>
            <person name="Chen C."/>
            <person name="Bauer D."/>
            <person name="Andreopoulos W."/>
            <person name="Pangilinan J."/>
            <person name="LaButti K."/>
            <person name="Riley R."/>
            <person name="Lipzen A."/>
            <person name="Clum A."/>
            <person name="Drula E."/>
            <person name="Henrissat B."/>
            <person name="Kohler A."/>
            <person name="Grigoriev I.V."/>
            <person name="Martin F.M."/>
            <person name="Hacquard S."/>
        </authorList>
    </citation>
    <scope>NUCLEOTIDE SEQUENCE</scope>
    <source>
        <strain evidence="2">MPI-CAGE-AT-0016</strain>
    </source>
</reference>
<name>A0A8K0TG88_9PEZI</name>
<accession>A0A8K0TG88</accession>
<comment type="caution">
    <text evidence="2">The sequence shown here is derived from an EMBL/GenBank/DDBJ whole genome shotgun (WGS) entry which is preliminary data.</text>
</comment>
<feature type="region of interest" description="Disordered" evidence="1">
    <location>
        <begin position="516"/>
        <end position="551"/>
    </location>
</feature>
<dbReference type="AlphaFoldDB" id="A0A8K0TG88"/>
<feature type="region of interest" description="Disordered" evidence="1">
    <location>
        <begin position="1"/>
        <end position="49"/>
    </location>
</feature>
<feature type="compositionally biased region" description="Basic and acidic residues" evidence="1">
    <location>
        <begin position="1"/>
        <end position="11"/>
    </location>
</feature>
<evidence type="ECO:0008006" key="4">
    <source>
        <dbReference type="Google" id="ProtNLM"/>
    </source>
</evidence>
<organism evidence="2 3">
    <name type="scientific">Plectosphaerella cucumerina</name>
    <dbReference type="NCBI Taxonomy" id="40658"/>
    <lineage>
        <taxon>Eukaryota</taxon>
        <taxon>Fungi</taxon>
        <taxon>Dikarya</taxon>
        <taxon>Ascomycota</taxon>
        <taxon>Pezizomycotina</taxon>
        <taxon>Sordariomycetes</taxon>
        <taxon>Hypocreomycetidae</taxon>
        <taxon>Glomerellales</taxon>
        <taxon>Plectosphaerellaceae</taxon>
        <taxon>Plectosphaerella</taxon>
    </lineage>
</organism>
<feature type="compositionally biased region" description="Basic and acidic residues" evidence="1">
    <location>
        <begin position="516"/>
        <end position="527"/>
    </location>
</feature>
<evidence type="ECO:0000256" key="1">
    <source>
        <dbReference type="SAM" id="MobiDB-lite"/>
    </source>
</evidence>
<dbReference type="Proteomes" id="UP000813385">
    <property type="component" value="Unassembled WGS sequence"/>
</dbReference>
<dbReference type="OrthoDB" id="5139510at2759"/>
<evidence type="ECO:0000313" key="2">
    <source>
        <dbReference type="EMBL" id="KAH7366995.1"/>
    </source>
</evidence>
<sequence length="551" mass="62029">MAALPPDRDEQLSLEQLSVDQPKKLDNPERFEEMQAPEQPDGPPRPSLDTLPVEILELITNELPWPKERTPLTLVNKRLHVTVQQILYKTIVLQWGTKRSPVQIAELLRSFTNNPQLRSIVKEINIMPCNPFFESSPNAKIPVAGLHEALDEIINTVGRGEAETAAMRVVAKAGETRAIMPLLFTILPNLETLCLNGHIAAHQDALWAFILNCLETALRSANPEAPKHPFASLKHVRLSLNYHWGHNDITMGFASTFLSLFYLPRIETLTVHAPYGTPLEWPGTDHLVPKHLRTLQVEAYRNDGNGIVKMMLKACPGLKTLIWTVIWSEDDPEGFSLSEMSSVLHEAPGLSDRLVLKLDRSYGKGGSLFGPRLLHIQNPEDFVTGELTLAPLVHIKWLALTWVHLFGLAPSEDLQLSPSTFPPDLERLSIRATGLVTQEHLFWKLFDRVLAARDFLDTCHVYAPKLREVAFGISVFAEHPLEDRIRRDLEHAGRAQGVNIVFHPLCFTPLRSVPARGDDQALPEDWKWAVPSDDEEDEDEDEDGLEIDEVD</sequence>
<proteinExistence type="predicted"/>
<evidence type="ECO:0000313" key="3">
    <source>
        <dbReference type="Proteomes" id="UP000813385"/>
    </source>
</evidence>